<dbReference type="Gene3D" id="3.40.50.720">
    <property type="entry name" value="NAD(P)-binding Rossmann-like Domain"/>
    <property type="match status" value="1"/>
</dbReference>
<protein>
    <recommendedName>
        <fullName evidence="9">Enoyl-[acyl-carrier-protein] reductase [NADH]</fullName>
        <shortName evidence="9">ENR</shortName>
        <ecNumber evidence="9">1.3.1.9</ecNumber>
    </recommendedName>
</protein>
<feature type="domain" description="Trans-2-enoyl-CoA reductase catalytic" evidence="11">
    <location>
        <begin position="88"/>
        <end position="323"/>
    </location>
</feature>
<dbReference type="RefSeq" id="WP_265688234.1">
    <property type="nucleotide sequence ID" value="NZ_JAKRRX010000082.1"/>
</dbReference>
<dbReference type="NCBIfam" id="NF043048">
    <property type="entry name" value="EnoyACPredFabV"/>
    <property type="match status" value="1"/>
</dbReference>
<feature type="domain" description="Trans-2-enoyl-CoA reductase-like NAD(P)H binding" evidence="12">
    <location>
        <begin position="2"/>
        <end position="85"/>
    </location>
</feature>
<evidence type="ECO:0000313" key="13">
    <source>
        <dbReference type="EMBL" id="MCW8334928.1"/>
    </source>
</evidence>
<feature type="binding site" evidence="9">
    <location>
        <begin position="279"/>
        <end position="281"/>
    </location>
    <ligand>
        <name>NAD(+)</name>
        <dbReference type="ChEBI" id="CHEBI:57540"/>
    </ligand>
</feature>
<feature type="binding site" evidence="9">
    <location>
        <begin position="145"/>
        <end position="146"/>
    </location>
    <ligand>
        <name>NAD(+)</name>
        <dbReference type="ChEBI" id="CHEBI:57540"/>
    </ligand>
</feature>
<gene>
    <name evidence="9" type="primary">fabV</name>
    <name evidence="13" type="ORF">MD483_13970</name>
</gene>
<feature type="active site" description="Proton donor" evidence="9">
    <location>
        <position position="241"/>
    </location>
</feature>
<evidence type="ECO:0000256" key="3">
    <source>
        <dbReference type="ARBA" id="ARBA00022832"/>
    </source>
</evidence>
<comment type="subunit">
    <text evidence="1 9">Monomer.</text>
</comment>
<evidence type="ECO:0000259" key="10">
    <source>
        <dbReference type="Pfam" id="PF07055"/>
    </source>
</evidence>
<evidence type="ECO:0000256" key="1">
    <source>
        <dbReference type="ARBA" id="ARBA00011245"/>
    </source>
</evidence>
<comment type="function">
    <text evidence="9">Involved in the final reduction of the elongation cycle of fatty acid synthesis (FAS II). Catalyzes the reduction of a carbon-carbon double bond in an enoyl moiety that is covalently linked to an acyl carrier protein (ACP).</text>
</comment>
<feature type="domain" description="Enoyl reductase FAD binding" evidence="10">
    <location>
        <begin position="330"/>
        <end position="391"/>
    </location>
</feature>
<dbReference type="GO" id="GO:0051287">
    <property type="term" value="F:NAD binding"/>
    <property type="evidence" value="ECO:0007669"/>
    <property type="project" value="UniProtKB-UniRule"/>
</dbReference>
<dbReference type="InterPro" id="IPR024906">
    <property type="entry name" value="Eno_Rdtase_FAD-bd_dom"/>
</dbReference>
<dbReference type="EC" id="1.3.1.9" evidence="9"/>
<feature type="binding site" evidence="9">
    <location>
        <begin position="116"/>
        <end position="117"/>
    </location>
    <ligand>
        <name>NAD(+)</name>
        <dbReference type="ChEBI" id="CHEBI:57540"/>
    </ligand>
</feature>
<evidence type="ECO:0000256" key="6">
    <source>
        <dbReference type="ARBA" id="ARBA00023098"/>
    </source>
</evidence>
<dbReference type="AlphaFoldDB" id="A0A9X3CFL2"/>
<dbReference type="Pfam" id="PF12241">
    <property type="entry name" value="Enoyl_reductase"/>
    <property type="match status" value="1"/>
</dbReference>
<comment type="pathway">
    <text evidence="9">Lipid metabolism; fatty acid biosynthesis.</text>
</comment>
<dbReference type="Pfam" id="PF12242">
    <property type="entry name" value="Eno-Rase_NADH_b"/>
    <property type="match status" value="1"/>
</dbReference>
<evidence type="ECO:0000313" key="14">
    <source>
        <dbReference type="Proteomes" id="UP001155586"/>
    </source>
</evidence>
<evidence type="ECO:0000256" key="7">
    <source>
        <dbReference type="ARBA" id="ARBA00023160"/>
    </source>
</evidence>
<keyword evidence="2 9" id="KW-0444">Lipid biosynthesis</keyword>
<evidence type="ECO:0000256" key="2">
    <source>
        <dbReference type="ARBA" id="ARBA00022516"/>
    </source>
</evidence>
<keyword evidence="7 9" id="KW-0275">Fatty acid biosynthesis</keyword>
<dbReference type="GO" id="GO:0050343">
    <property type="term" value="F:trans-2-enoyl-CoA reductase (NADH) activity"/>
    <property type="evidence" value="ECO:0007669"/>
    <property type="project" value="UniProtKB-EC"/>
</dbReference>
<feature type="binding site" evidence="9">
    <location>
        <begin position="79"/>
        <end position="80"/>
    </location>
    <ligand>
        <name>NAD(+)</name>
        <dbReference type="ChEBI" id="CHEBI:57540"/>
    </ligand>
</feature>
<feature type="binding site" evidence="9">
    <location>
        <position position="250"/>
    </location>
    <ligand>
        <name>NAD(+)</name>
        <dbReference type="ChEBI" id="CHEBI:57540"/>
    </ligand>
</feature>
<feature type="binding site" evidence="9">
    <location>
        <position position="231"/>
    </location>
    <ligand>
        <name>substrate</name>
    </ligand>
</feature>
<comment type="similarity">
    <text evidence="9">Belongs to the TER reductase family.</text>
</comment>
<keyword evidence="4 9" id="KW-0560">Oxidoreductase</keyword>
<evidence type="ECO:0000259" key="12">
    <source>
        <dbReference type="Pfam" id="PF12242"/>
    </source>
</evidence>
<dbReference type="Pfam" id="PF07055">
    <property type="entry name" value="Eno-Rase_FAD_bd"/>
    <property type="match status" value="1"/>
</dbReference>
<dbReference type="InterPro" id="IPR050048">
    <property type="entry name" value="FabV-like_NADH_b"/>
</dbReference>
<keyword evidence="6 9" id="KW-0443">Lipid metabolism</keyword>
<feature type="binding site" evidence="9">
    <location>
        <begin position="52"/>
        <end position="57"/>
    </location>
    <ligand>
        <name>NAD(+)</name>
        <dbReference type="ChEBI" id="CHEBI:57540"/>
    </ligand>
</feature>
<comment type="catalytic activity">
    <reaction evidence="8">
        <text>a 2,3-saturated acyl-CoA + NAD(+) = a (2E)-enoyl-CoA + NADH + H(+)</text>
        <dbReference type="Rhea" id="RHEA:18177"/>
        <dbReference type="ChEBI" id="CHEBI:15378"/>
        <dbReference type="ChEBI" id="CHEBI:57540"/>
        <dbReference type="ChEBI" id="CHEBI:57945"/>
        <dbReference type="ChEBI" id="CHEBI:58856"/>
        <dbReference type="ChEBI" id="CHEBI:65111"/>
        <dbReference type="EC" id="1.3.1.44"/>
    </reaction>
</comment>
<keyword evidence="5 9" id="KW-0520">NAD</keyword>
<keyword evidence="14" id="KW-1185">Reference proteome</keyword>
<evidence type="ECO:0000256" key="5">
    <source>
        <dbReference type="ARBA" id="ARBA00023027"/>
    </source>
</evidence>
<evidence type="ECO:0000256" key="8">
    <source>
        <dbReference type="ARBA" id="ARBA00048302"/>
    </source>
</evidence>
<sequence length="403" mass="44650">MIIEPVINGVVARTAHPYGCEQAVLEQIRYIQQTTTSDKNTNHGPARVLILGGSSGFGLAARIALAFGASESDTISVSFERGPSEKGVGTAGWYNNYYFKKHAEQEGRIAVNIDGDAFSQETRTQVIEAIETYFEGEVDLVIYSLATGARPNPETGELWRSSIKPIGEAVTGASVMLETDTWQDLTLQPASEQEIESTMKVMGGEDWESWIDTLINAESIADGCQTIAFSYIGPEVTHPIYLDGTLGRAKVDLHQTSHALNLKLANFGGAAYATVCKALVTKASVFIPGLTPYIMALYEVMKEQGTHEGCIEQMHRLFTQKLYIDEPVHVDGERLIRIDDLELDSETQQKVQQLLTKLNRDNFKKLADYRGFKTEFMNLNGFDFDGIDYKVPINIDEFINITP</sequence>
<dbReference type="Proteomes" id="UP001155586">
    <property type="component" value="Unassembled WGS sequence"/>
</dbReference>
<feature type="site" description="Plays an important role in discriminating NADH against NADPH" evidence="9">
    <location>
        <position position="80"/>
    </location>
</feature>
<evidence type="ECO:0000259" key="11">
    <source>
        <dbReference type="Pfam" id="PF12241"/>
    </source>
</evidence>
<dbReference type="InterPro" id="IPR024910">
    <property type="entry name" value="Enoyl-CoA_Rdtase_cat_dom"/>
</dbReference>
<name>A0A9X3CFL2_9VIBR</name>
<dbReference type="PANTHER" id="PTHR37480:SF1">
    <property type="entry name" value="ENOYL-[ACYL-CARRIER-PROTEIN] REDUCTASE [NADH]"/>
    <property type="match status" value="1"/>
</dbReference>
<dbReference type="NCBIfam" id="NF010177">
    <property type="entry name" value="PRK13656.1"/>
    <property type="match status" value="1"/>
</dbReference>
<organism evidence="13 14">
    <name type="scientific">Vibrio paucivorans</name>
    <dbReference type="NCBI Taxonomy" id="2829489"/>
    <lineage>
        <taxon>Bacteria</taxon>
        <taxon>Pseudomonadati</taxon>
        <taxon>Pseudomonadota</taxon>
        <taxon>Gammaproteobacteria</taxon>
        <taxon>Vibrionales</taxon>
        <taxon>Vibrionaceae</taxon>
        <taxon>Vibrio</taxon>
    </lineage>
</organism>
<keyword evidence="3 9" id="KW-0276">Fatty acid metabolism</keyword>
<dbReference type="HAMAP" id="MF_01838">
    <property type="entry name" value="FabV_reductase"/>
    <property type="match status" value="1"/>
</dbReference>
<proteinExistence type="inferred from homology"/>
<dbReference type="GO" id="GO:0004318">
    <property type="term" value="F:enoyl-[acyl-carrier-protein] reductase (NADH) activity"/>
    <property type="evidence" value="ECO:0007669"/>
    <property type="project" value="UniProtKB-UniRule"/>
</dbReference>
<evidence type="ECO:0000256" key="9">
    <source>
        <dbReference type="HAMAP-Rule" id="MF_01838"/>
    </source>
</evidence>
<dbReference type="GO" id="GO:0006633">
    <property type="term" value="P:fatty acid biosynthetic process"/>
    <property type="evidence" value="ECO:0007669"/>
    <property type="project" value="UniProtKB-UniRule"/>
</dbReference>
<comment type="catalytic activity">
    <reaction evidence="9">
        <text>a 2,3-saturated acyl-[ACP] + NAD(+) = a (2E)-enoyl-[ACP] + NADH + H(+)</text>
        <dbReference type="Rhea" id="RHEA:10240"/>
        <dbReference type="Rhea" id="RHEA-COMP:9925"/>
        <dbReference type="Rhea" id="RHEA-COMP:9926"/>
        <dbReference type="ChEBI" id="CHEBI:15378"/>
        <dbReference type="ChEBI" id="CHEBI:57540"/>
        <dbReference type="ChEBI" id="CHEBI:57945"/>
        <dbReference type="ChEBI" id="CHEBI:78784"/>
        <dbReference type="ChEBI" id="CHEBI:78785"/>
        <dbReference type="EC" id="1.3.1.9"/>
    </reaction>
</comment>
<dbReference type="InterPro" id="IPR010758">
    <property type="entry name" value="Trans-2-enoyl-CoA_reductase"/>
</dbReference>
<comment type="caution">
    <text evidence="13">The sequence shown here is derived from an EMBL/GenBank/DDBJ whole genome shotgun (WGS) entry which is preliminary data.</text>
</comment>
<accession>A0A9X3CFL2</accession>
<dbReference type="PANTHER" id="PTHR37480">
    <property type="entry name" value="ENOYL-[ACYL-CARRIER-PROTEIN] REDUCTASE [NADH]"/>
    <property type="match status" value="1"/>
</dbReference>
<reference evidence="13" key="1">
    <citation type="submission" date="2022-02" db="EMBL/GenBank/DDBJ databases">
        <title>Vibrio sp. nov., a new bacterium isolated from Bohai sea, China.</title>
        <authorList>
            <person name="Yuan Y."/>
        </authorList>
    </citation>
    <scope>NUCLEOTIDE SEQUENCE</scope>
    <source>
        <strain evidence="13">DBSS07</strain>
    </source>
</reference>
<dbReference type="EMBL" id="JAKRRX010000082">
    <property type="protein sequence ID" value="MCW8334928.1"/>
    <property type="molecule type" value="Genomic_DNA"/>
</dbReference>
<evidence type="ECO:0000256" key="4">
    <source>
        <dbReference type="ARBA" id="ARBA00023002"/>
    </source>
</evidence>